<dbReference type="SUPFAM" id="SSF54197">
    <property type="entry name" value="HIT-like"/>
    <property type="match status" value="1"/>
</dbReference>
<dbReference type="Proteomes" id="UP000231791">
    <property type="component" value="Chromosome"/>
</dbReference>
<dbReference type="KEGG" id="slx:SLAV_01655"/>
<comment type="similarity">
    <text evidence="5">Belongs to the Cdh family.</text>
</comment>
<evidence type="ECO:0000256" key="6">
    <source>
        <dbReference type="ARBA" id="ARBA00012375"/>
    </source>
</evidence>
<evidence type="ECO:0000256" key="12">
    <source>
        <dbReference type="ARBA" id="ARBA00023098"/>
    </source>
</evidence>
<dbReference type="PROSITE" id="PS51318">
    <property type="entry name" value="TAT"/>
    <property type="match status" value="1"/>
</dbReference>
<keyword evidence="11" id="KW-1133">Transmembrane helix</keyword>
<evidence type="ECO:0000256" key="9">
    <source>
        <dbReference type="ARBA" id="ARBA00022692"/>
    </source>
</evidence>
<keyword evidence="10 19" id="KW-0378">Hydrolase</keyword>
<dbReference type="GO" id="GO:0005886">
    <property type="term" value="C:plasma membrane"/>
    <property type="evidence" value="ECO:0007669"/>
    <property type="project" value="UniProtKB-SubCell"/>
</dbReference>
<keyword evidence="13" id="KW-0472">Membrane</keyword>
<comment type="subcellular location">
    <subcellularLocation>
        <location evidence="2">Cell membrane</location>
        <topology evidence="2">Single-pass membrane protein</topology>
    </subcellularLocation>
</comment>
<reference evidence="19 20" key="1">
    <citation type="submission" date="2017-11" db="EMBL/GenBank/DDBJ databases">
        <title>Complete genome sequence of Streptomyces lavendulae subsp. lavendulae CCM 3239 (formerly 'Streptomyces aureofaciens CCM 3239'), the producer of the angucycline-type antibiotic auricin.</title>
        <authorList>
            <person name="Busche T."/>
            <person name="Novakova R."/>
            <person name="Al'Dilaimi A."/>
            <person name="Homerova D."/>
            <person name="Feckova L."/>
            <person name="Rezuchova B."/>
            <person name="Mingyar E."/>
            <person name="Csolleiova D."/>
            <person name="Bekeova C."/>
            <person name="Winkler A."/>
            <person name="Sevcikova B."/>
            <person name="Kalinowski J."/>
            <person name="Kormanec J."/>
            <person name="Ruckert C."/>
        </authorList>
    </citation>
    <scope>NUCLEOTIDE SEQUENCE [LARGE SCALE GENOMIC DNA]</scope>
    <source>
        <strain evidence="19 20">CCM 3239</strain>
    </source>
</reference>
<evidence type="ECO:0000313" key="19">
    <source>
        <dbReference type="EMBL" id="ATZ22258.1"/>
    </source>
</evidence>
<evidence type="ECO:0000256" key="8">
    <source>
        <dbReference type="ARBA" id="ARBA00022516"/>
    </source>
</evidence>
<evidence type="ECO:0000256" key="14">
    <source>
        <dbReference type="ARBA" id="ARBA00023209"/>
    </source>
</evidence>
<evidence type="ECO:0000256" key="16">
    <source>
        <dbReference type="ARBA" id="ARBA00032888"/>
    </source>
</evidence>
<evidence type="ECO:0000256" key="11">
    <source>
        <dbReference type="ARBA" id="ARBA00022989"/>
    </source>
</evidence>
<keyword evidence="7" id="KW-1003">Cell membrane</keyword>
<evidence type="ECO:0000256" key="7">
    <source>
        <dbReference type="ARBA" id="ARBA00022475"/>
    </source>
</evidence>
<keyword evidence="14" id="KW-0594">Phospholipid biosynthesis</keyword>
<dbReference type="InterPro" id="IPR003763">
    <property type="entry name" value="CDP-diacylglyc_Pase"/>
</dbReference>
<gene>
    <name evidence="19" type="primary">cdh</name>
    <name evidence="19" type="ORF">SLAV_01655</name>
</gene>
<evidence type="ECO:0000256" key="18">
    <source>
        <dbReference type="SAM" id="SignalP"/>
    </source>
</evidence>
<feature type="chain" id="PRO_5014655445" description="CDP-diacylglycerol diphosphatase" evidence="18">
    <location>
        <begin position="38"/>
        <end position="304"/>
    </location>
</feature>
<keyword evidence="9" id="KW-0812">Transmembrane</keyword>
<evidence type="ECO:0000256" key="4">
    <source>
        <dbReference type="ARBA" id="ARBA00005189"/>
    </source>
</evidence>
<dbReference type="InterPro" id="IPR006311">
    <property type="entry name" value="TAT_signal"/>
</dbReference>
<dbReference type="GO" id="GO:0046342">
    <property type="term" value="P:CDP-diacylglycerol catabolic process"/>
    <property type="evidence" value="ECO:0007669"/>
    <property type="project" value="UniProtKB-UniPathway"/>
</dbReference>
<accession>A0A2K8P713</accession>
<keyword evidence="18" id="KW-0732">Signal</keyword>
<dbReference type="UniPathway" id="UPA00609">
    <property type="reaction ID" value="UER00664"/>
</dbReference>
<evidence type="ECO:0000256" key="13">
    <source>
        <dbReference type="ARBA" id="ARBA00023136"/>
    </source>
</evidence>
<comment type="catalytic activity">
    <reaction evidence="1">
        <text>a CDP-1,2-diacyl-sn-glycerol + H2O = a 1,2-diacyl-sn-glycero-3-phosphate + CMP + 2 H(+)</text>
        <dbReference type="Rhea" id="RHEA:15221"/>
        <dbReference type="ChEBI" id="CHEBI:15377"/>
        <dbReference type="ChEBI" id="CHEBI:15378"/>
        <dbReference type="ChEBI" id="CHEBI:58332"/>
        <dbReference type="ChEBI" id="CHEBI:58608"/>
        <dbReference type="ChEBI" id="CHEBI:60377"/>
        <dbReference type="EC" id="3.6.1.26"/>
    </reaction>
</comment>
<evidence type="ECO:0000313" key="20">
    <source>
        <dbReference type="Proteomes" id="UP000231791"/>
    </source>
</evidence>
<keyword evidence="8" id="KW-0444">Lipid biosynthesis</keyword>
<protein>
    <recommendedName>
        <fullName evidence="6">CDP-diacylglycerol diphosphatase</fullName>
        <ecNumber evidence="6">3.6.1.26</ecNumber>
    </recommendedName>
    <alternativeName>
        <fullName evidence="16">CDP-diacylglycerol phosphatidylhydrolase</fullName>
    </alternativeName>
    <alternativeName>
        <fullName evidence="17">CDP-diglyceride hydrolase</fullName>
    </alternativeName>
</protein>
<comment type="pathway">
    <text evidence="3">Phospholipid metabolism; CDP-diacylglycerol degradation; phosphatidate from CDP-diacylglycerol: step 1/1.</text>
</comment>
<sequence>MNETGTPNGMPRRQFVALSGALGAGALLAGAAGSASAAVCPPPGSGATPGCPCPTEPPPPGGPSPCPPAQMQPLCGSPADTDPLWQDVQYCTQGIVPPSGHKADCLKTAPNYVVLHGEPMSKHNYLTVPACRITGIECPFLLNPNVANYWHEAWENARRGGDVPVEYRYIGLGINSQSARQLNQLHIHMAGVRDSTQLRLQALDAAGRVATHPSQWGDTQYQAPVTGTGGDRTYRILRLPALTTNLFALLNTNVVRRFGLQMAGQTLIVVPRMTPTAFDGAFYILNSDASLPSGTVTCDRLLVY</sequence>
<evidence type="ECO:0000256" key="15">
    <source>
        <dbReference type="ARBA" id="ARBA00023264"/>
    </source>
</evidence>
<dbReference type="EMBL" id="CP024985">
    <property type="protein sequence ID" value="ATZ22258.1"/>
    <property type="molecule type" value="Genomic_DNA"/>
</dbReference>
<dbReference type="InterPro" id="IPR036265">
    <property type="entry name" value="HIT-like_sf"/>
</dbReference>
<dbReference type="AlphaFoldDB" id="A0A2K8P713"/>
<feature type="signal peptide" evidence="18">
    <location>
        <begin position="1"/>
        <end position="37"/>
    </location>
</feature>
<comment type="pathway">
    <text evidence="4">Lipid metabolism.</text>
</comment>
<evidence type="ECO:0000256" key="17">
    <source>
        <dbReference type="ARBA" id="ARBA00032892"/>
    </source>
</evidence>
<evidence type="ECO:0000256" key="1">
    <source>
        <dbReference type="ARBA" id="ARBA00001007"/>
    </source>
</evidence>
<dbReference type="Pfam" id="PF02611">
    <property type="entry name" value="CDH"/>
    <property type="match status" value="1"/>
</dbReference>
<dbReference type="GO" id="GO:0008654">
    <property type="term" value="P:phospholipid biosynthetic process"/>
    <property type="evidence" value="ECO:0007669"/>
    <property type="project" value="UniProtKB-KW"/>
</dbReference>
<name>A0A2K8P713_STRLA</name>
<dbReference type="GO" id="GO:0008715">
    <property type="term" value="F:CDP-diacylglycerol diphosphatase activity"/>
    <property type="evidence" value="ECO:0007669"/>
    <property type="project" value="UniProtKB-EC"/>
</dbReference>
<dbReference type="EC" id="3.6.1.26" evidence="6"/>
<organism evidence="19 20">
    <name type="scientific">Streptomyces lavendulae subsp. lavendulae</name>
    <dbReference type="NCBI Taxonomy" id="58340"/>
    <lineage>
        <taxon>Bacteria</taxon>
        <taxon>Bacillati</taxon>
        <taxon>Actinomycetota</taxon>
        <taxon>Actinomycetes</taxon>
        <taxon>Kitasatosporales</taxon>
        <taxon>Streptomycetaceae</taxon>
        <taxon>Streptomyces</taxon>
    </lineage>
</organism>
<keyword evidence="20" id="KW-1185">Reference proteome</keyword>
<proteinExistence type="inferred from homology"/>
<keyword evidence="15" id="KW-1208">Phospholipid metabolism</keyword>
<dbReference type="Gene3D" id="3.30.428.30">
    <property type="entry name" value="HIT family - CDH-like"/>
    <property type="match status" value="1"/>
</dbReference>
<evidence type="ECO:0000256" key="3">
    <source>
        <dbReference type="ARBA" id="ARBA00004927"/>
    </source>
</evidence>
<evidence type="ECO:0000256" key="5">
    <source>
        <dbReference type="ARBA" id="ARBA00006435"/>
    </source>
</evidence>
<evidence type="ECO:0000256" key="10">
    <source>
        <dbReference type="ARBA" id="ARBA00022801"/>
    </source>
</evidence>
<evidence type="ECO:0000256" key="2">
    <source>
        <dbReference type="ARBA" id="ARBA00004162"/>
    </source>
</evidence>
<keyword evidence="12" id="KW-0443">Lipid metabolism</keyword>